<feature type="region of interest" description="Disordered" evidence="5">
    <location>
        <begin position="423"/>
        <end position="476"/>
    </location>
</feature>
<dbReference type="HOGENOM" id="CLU_007740_0_0_1"/>
<comment type="similarity">
    <text evidence="2">Belongs to the VAC14 family.</text>
</comment>
<dbReference type="OMA" id="QCYQHVS"/>
<dbReference type="GeneID" id="20710893"/>
<dbReference type="Pfam" id="PF11916">
    <property type="entry name" value="Vac14_Fig4_bd"/>
    <property type="match status" value="1"/>
</dbReference>
<feature type="region of interest" description="Disordered" evidence="5">
    <location>
        <begin position="300"/>
        <end position="346"/>
    </location>
</feature>
<dbReference type="Gene3D" id="1.25.10.10">
    <property type="entry name" value="Leucine-rich Repeat Variant"/>
    <property type="match status" value="2"/>
</dbReference>
<evidence type="ECO:0000256" key="5">
    <source>
        <dbReference type="SAM" id="MobiDB-lite"/>
    </source>
</evidence>
<feature type="compositionally biased region" description="Basic and acidic residues" evidence="5">
    <location>
        <begin position="12"/>
        <end position="21"/>
    </location>
</feature>
<evidence type="ECO:0000256" key="1">
    <source>
        <dbReference type="ARBA" id="ARBA00004308"/>
    </source>
</evidence>
<dbReference type="KEGG" id="vda:VDAG_09430"/>
<proteinExistence type="inferred from homology"/>
<dbReference type="InterPro" id="IPR021841">
    <property type="entry name" value="VAC14_Fig4p-bd"/>
</dbReference>
<dbReference type="FunCoup" id="G2XGZ8">
    <property type="interactions" value="848"/>
</dbReference>
<dbReference type="GO" id="GO:0010008">
    <property type="term" value="C:endosome membrane"/>
    <property type="evidence" value="ECO:0007669"/>
    <property type="project" value="TreeGrafter"/>
</dbReference>
<protein>
    <submittedName>
        <fullName evidence="7">Vacuole morphology and inheritance protein</fullName>
    </submittedName>
</protein>
<dbReference type="STRING" id="498257.G2XGZ8"/>
<feature type="compositionally biased region" description="Basic and acidic residues" evidence="5">
    <location>
        <begin position="833"/>
        <end position="848"/>
    </location>
</feature>
<evidence type="ECO:0000259" key="6">
    <source>
        <dbReference type="Pfam" id="PF11916"/>
    </source>
</evidence>
<feature type="compositionally biased region" description="Pro residues" evidence="5">
    <location>
        <begin position="851"/>
        <end position="868"/>
    </location>
</feature>
<dbReference type="PANTHER" id="PTHR16023">
    <property type="entry name" value="TAX1 BINDING PROTEIN-RELATED"/>
    <property type="match status" value="1"/>
</dbReference>
<feature type="domain" description="Vacuolar protein 14 C-terminal Fig4-binding" evidence="6">
    <location>
        <begin position="580"/>
        <end position="758"/>
    </location>
</feature>
<evidence type="ECO:0000313" key="7">
    <source>
        <dbReference type="EMBL" id="EGY19096.1"/>
    </source>
</evidence>
<organism evidence="7 8">
    <name type="scientific">Verticillium dahliae (strain VdLs.17 / ATCC MYA-4575 / FGSC 10137)</name>
    <name type="common">Verticillium wilt</name>
    <dbReference type="NCBI Taxonomy" id="498257"/>
    <lineage>
        <taxon>Eukaryota</taxon>
        <taxon>Fungi</taxon>
        <taxon>Dikarya</taxon>
        <taxon>Ascomycota</taxon>
        <taxon>Pezizomycotina</taxon>
        <taxon>Sordariomycetes</taxon>
        <taxon>Hypocreomycetidae</taxon>
        <taxon>Glomerellales</taxon>
        <taxon>Plectosphaerellaceae</taxon>
        <taxon>Verticillium</taxon>
    </lineage>
</organism>
<evidence type="ECO:0000256" key="3">
    <source>
        <dbReference type="ARBA" id="ARBA00022737"/>
    </source>
</evidence>
<dbReference type="InParanoid" id="G2XGZ8"/>
<sequence length="894" mass="98280">MDEAAAARIRKARGEQDEFARRAAVAARTNKDNSAGGQTEQRGGSGQSGAIGADWNQGPLPGSRSHPLKHDLSIHATMDANVQRLLNDKLYDKRKVGALELERVIRDLVASKDYNRVEAILEQLCNEYAYAVHQPHARNGGLIGLAAAGIALGSLGADSELSVKNGAELLDRLVKDIVSESAASYVSVLETEPEYGGPEKDFSEDRPRPPTAFSLQRFIPLLKDRIWVINPFTRQFLVGWITLLDSIPDLEIVTFLPGFLAGLLKFLSDTNKDVQVATQACLNKFLNEIKRISRVKKGLAESKKSREGGKRKREDSVDSGSLQDGLQEGDEIDSQMSGDDDDVSAEEDWVPGQDVHINYREILDILTATLDSPLEVLPFTPKVLAHMLPAMASGSESIRQAAVRVNSGLLDYVVSLSDEPDMGTQYHHQSRLPTFGERPDGTVSARASLSSSRELDVRSPTPAHNRSISTPSAVPSSAHPQADLDYAAAVSALTLLFLNDHEATRVAALTWLIMLHRKAPRKVLAFNDGTFPALLKTLSDPAEAVVTKDLQLLSQISRNSEDDYFSNFMVNLLQLFATDRKLLETRGNLIIRQLCVSLSAERIYRTLADCIEKEEDVEFASIMVQILNNNLITAPELADLRKRLRNLETKDGQAFFVALFRSWCYNAVATFSLCLLAQAYEQAYNLLQIFAELEMTVNILIQIDKLVQLIESPVFTYLRLQLLEPEKFPYLYKCLYGLLMLLPQSSAFAALKNRLNSVSSIGYLHITPRPTASTSAGANFDRPNRLKGREEAIVKWGDLLEKFRSVQEKARRTQRHAGEGLDDGAPLGVGDIRLGDGPEMKGGSKDTRNMPGPPVPMKDPSTVPPPAAPAAKRSGLGRQLGRFGGAVAGRGKRP</sequence>
<dbReference type="InterPro" id="IPR026825">
    <property type="entry name" value="Vac14"/>
</dbReference>
<dbReference type="GO" id="GO:0070772">
    <property type="term" value="C:PAS complex"/>
    <property type="evidence" value="ECO:0007669"/>
    <property type="project" value="InterPro"/>
</dbReference>
<dbReference type="AlphaFoldDB" id="G2XGZ8"/>
<feature type="region of interest" description="Disordered" evidence="5">
    <location>
        <begin position="811"/>
        <end position="894"/>
    </location>
</feature>
<feature type="compositionally biased region" description="Acidic residues" evidence="5">
    <location>
        <begin position="327"/>
        <end position="346"/>
    </location>
</feature>
<dbReference type="GO" id="GO:0006661">
    <property type="term" value="P:phosphatidylinositol biosynthetic process"/>
    <property type="evidence" value="ECO:0007669"/>
    <property type="project" value="InterPro"/>
</dbReference>
<dbReference type="PANTHER" id="PTHR16023:SF0">
    <property type="entry name" value="PROTEIN VAC14 HOMOLOG"/>
    <property type="match status" value="1"/>
</dbReference>
<dbReference type="RefSeq" id="XP_009656686.1">
    <property type="nucleotide sequence ID" value="XM_009658391.1"/>
</dbReference>
<dbReference type="InterPro" id="IPR011989">
    <property type="entry name" value="ARM-like"/>
</dbReference>
<dbReference type="OrthoDB" id="5574975at2759"/>
<evidence type="ECO:0000313" key="8">
    <source>
        <dbReference type="Proteomes" id="UP000001611"/>
    </source>
</evidence>
<feature type="region of interest" description="Disordered" evidence="5">
    <location>
        <begin position="1"/>
        <end position="68"/>
    </location>
</feature>
<evidence type="ECO:0000256" key="4">
    <source>
        <dbReference type="ARBA" id="ARBA00023136"/>
    </source>
</evidence>
<reference evidence="7 8" key="1">
    <citation type="submission" date="2008-03" db="EMBL/GenBank/DDBJ databases">
        <title>The Genome Sequence of Verticillium dahliae VdLs.17.</title>
        <authorList>
            <consortium name="The Broad Institute Genome Sequencing Platform"/>
            <person name="Ma L.-J.J."/>
            <person name="Klosterman S.J."/>
            <person name="Subbarao K."/>
            <person name="Dobinson K."/>
            <person name="Veronese P."/>
            <person name="Kang S."/>
            <person name="Gold S.E."/>
            <person name="Young S."/>
            <person name="Jaffe D."/>
            <person name="Gnerre S."/>
            <person name="Berlin A."/>
            <person name="Heiman D."/>
            <person name="Hepburn T."/>
            <person name="Sykes S."/>
            <person name="Alvarado L."/>
            <person name="Kodira C.D."/>
            <person name="Lander E."/>
            <person name="Galagan J."/>
            <person name="Nusbaum C."/>
            <person name="Birren B."/>
        </authorList>
    </citation>
    <scope>NUCLEOTIDE SEQUENCE [LARGE SCALE GENOMIC DNA]</scope>
    <source>
        <strain evidence="8">VdLs.17 / ATCC MYA-4575 / FGSC 10137</strain>
    </source>
</reference>
<evidence type="ECO:0000256" key="2">
    <source>
        <dbReference type="ARBA" id="ARBA00010225"/>
    </source>
</evidence>
<keyword evidence="3" id="KW-0677">Repeat</keyword>
<dbReference type="InterPro" id="IPR016024">
    <property type="entry name" value="ARM-type_fold"/>
</dbReference>
<feature type="compositionally biased region" description="Basic and acidic residues" evidence="5">
    <location>
        <begin position="300"/>
        <end position="316"/>
    </location>
</feature>
<dbReference type="EMBL" id="DS572720">
    <property type="protein sequence ID" value="EGY19096.1"/>
    <property type="molecule type" value="Genomic_DNA"/>
</dbReference>
<accession>G2XGZ8</accession>
<keyword evidence="4" id="KW-0472">Membrane</keyword>
<dbReference type="SUPFAM" id="SSF48371">
    <property type="entry name" value="ARM repeat"/>
    <property type="match status" value="1"/>
</dbReference>
<dbReference type="eggNOG" id="KOG0212">
    <property type="taxonomic scope" value="Eukaryota"/>
</dbReference>
<name>G2XGZ8_VERDV</name>
<feature type="compositionally biased region" description="Polar residues" evidence="5">
    <location>
        <begin position="462"/>
        <end position="476"/>
    </location>
</feature>
<keyword evidence="8" id="KW-1185">Reference proteome</keyword>
<feature type="compositionally biased region" description="Polar residues" evidence="5">
    <location>
        <begin position="32"/>
        <end position="42"/>
    </location>
</feature>
<gene>
    <name evidence="7" type="ORF">VDAG_09430</name>
</gene>
<comment type="subcellular location">
    <subcellularLocation>
        <location evidence="1">Endomembrane system</location>
    </subcellularLocation>
</comment>
<dbReference type="Proteomes" id="UP000001611">
    <property type="component" value="Chromosome 7"/>
</dbReference>
<dbReference type="GO" id="GO:0000329">
    <property type="term" value="C:fungal-type vacuole membrane"/>
    <property type="evidence" value="ECO:0007669"/>
    <property type="project" value="TreeGrafter"/>
</dbReference>